<dbReference type="InterPro" id="IPR050465">
    <property type="entry name" value="UPF0194_transport"/>
</dbReference>
<reference evidence="8 9" key="1">
    <citation type="journal article" date="2024" name="Front. Microbiol.">
        <title>Novel thermophilic genera Geochorda gen. nov. and Carboxydochorda gen. nov. from the deep terrestrial subsurface reveal the ecophysiological diversity in the class Limnochordia.</title>
        <authorList>
            <person name="Karnachuk O.V."/>
            <person name="Lukina A.P."/>
            <person name="Avakyan M.R."/>
            <person name="Kadnikov V.V."/>
            <person name="Begmatov S."/>
            <person name="Beletsky A.V."/>
            <person name="Vlasova K.G."/>
            <person name="Novikov A.A."/>
            <person name="Shcherbakova V.A."/>
            <person name="Mardanov A.V."/>
            <person name="Ravin N.V."/>
        </authorList>
    </citation>
    <scope>NUCLEOTIDE SEQUENCE [LARGE SCALE GENOMIC DNA]</scope>
    <source>
        <strain evidence="8 9">L945</strain>
    </source>
</reference>
<dbReference type="EMBL" id="CP141615">
    <property type="protein sequence ID" value="WRP17504.1"/>
    <property type="molecule type" value="Genomic_DNA"/>
</dbReference>
<proteinExistence type="inferred from homology"/>
<evidence type="ECO:0000256" key="2">
    <source>
        <dbReference type="ARBA" id="ARBA00009477"/>
    </source>
</evidence>
<dbReference type="RefSeq" id="WP_324716774.1">
    <property type="nucleotide sequence ID" value="NZ_CP141615.1"/>
</dbReference>
<dbReference type="InterPro" id="IPR006143">
    <property type="entry name" value="RND_pump_MFP"/>
</dbReference>
<feature type="domain" description="CzcB-like C-terminal circularly permuted SH3-like" evidence="6">
    <location>
        <begin position="304"/>
        <end position="359"/>
    </location>
</feature>
<dbReference type="Gene3D" id="2.40.30.170">
    <property type="match status" value="1"/>
</dbReference>
<feature type="compositionally biased region" description="Basic and acidic residues" evidence="4">
    <location>
        <begin position="397"/>
        <end position="410"/>
    </location>
</feature>
<comment type="subcellular location">
    <subcellularLocation>
        <location evidence="1">Cell envelope</location>
    </subcellularLocation>
</comment>
<dbReference type="SUPFAM" id="SSF111369">
    <property type="entry name" value="HlyD-like secretion proteins"/>
    <property type="match status" value="1"/>
</dbReference>
<name>A0ABZ1BXT1_9FIRM</name>
<dbReference type="PANTHER" id="PTHR32347:SF23">
    <property type="entry name" value="BLL5650 PROTEIN"/>
    <property type="match status" value="1"/>
</dbReference>
<organism evidence="8 9">
    <name type="scientific">Carboxydichorda subterranea</name>
    <dbReference type="NCBI Taxonomy" id="3109565"/>
    <lineage>
        <taxon>Bacteria</taxon>
        <taxon>Bacillati</taxon>
        <taxon>Bacillota</taxon>
        <taxon>Limnochordia</taxon>
        <taxon>Limnochordales</taxon>
        <taxon>Geochordaceae</taxon>
        <taxon>Carboxydichorda</taxon>
    </lineage>
</organism>
<dbReference type="PANTHER" id="PTHR32347">
    <property type="entry name" value="EFFLUX SYSTEM COMPONENT YKNX-RELATED"/>
    <property type="match status" value="1"/>
</dbReference>
<keyword evidence="9" id="KW-1185">Reference proteome</keyword>
<evidence type="ECO:0000259" key="7">
    <source>
        <dbReference type="Pfam" id="PF25990"/>
    </source>
</evidence>
<gene>
    <name evidence="8" type="ORF">U7230_00350</name>
</gene>
<dbReference type="InterPro" id="IPR058649">
    <property type="entry name" value="CzcB_C"/>
</dbReference>
<feature type="domain" description="CzcB-like barrel-sandwich hybrid" evidence="5">
    <location>
        <begin position="115"/>
        <end position="214"/>
    </location>
</feature>
<evidence type="ECO:0000256" key="4">
    <source>
        <dbReference type="SAM" id="MobiDB-lite"/>
    </source>
</evidence>
<dbReference type="Pfam" id="PF25975">
    <property type="entry name" value="CzcB_C"/>
    <property type="match status" value="1"/>
</dbReference>
<feature type="region of interest" description="Disordered" evidence="4">
    <location>
        <begin position="39"/>
        <end position="61"/>
    </location>
</feature>
<protein>
    <submittedName>
        <fullName evidence="8">Efflux RND transporter periplasmic adaptor subunit</fullName>
    </submittedName>
</protein>
<dbReference type="Gene3D" id="2.40.420.20">
    <property type="match status" value="1"/>
</dbReference>
<dbReference type="NCBIfam" id="TIGR01730">
    <property type="entry name" value="RND_mfp"/>
    <property type="match status" value="1"/>
</dbReference>
<feature type="region of interest" description="Disordered" evidence="4">
    <location>
        <begin position="372"/>
        <end position="410"/>
    </location>
</feature>
<evidence type="ECO:0000259" key="6">
    <source>
        <dbReference type="Pfam" id="PF25975"/>
    </source>
</evidence>
<dbReference type="InterPro" id="IPR058636">
    <property type="entry name" value="Beta-barrel_YknX"/>
</dbReference>
<evidence type="ECO:0000256" key="3">
    <source>
        <dbReference type="ARBA" id="ARBA00023054"/>
    </source>
</evidence>
<sequence>MRWNKRHALIGGLLVVVVAGAGLVAAGVFGAAPWQRPASGSNAFQERAPSRDGASPGRGAPALSTALEAEGRTLMRLSQQAGVRAVPVRRMDIQRHVEATGTLAAAREQSLSFGIAGRVATVPVEEGATVKAGTVLATLRDDDQQLAYTKARNEYETARLEQGPAQVEEKRLALEKARRDLEATRLVAPFDGVVARLGVRPGDQVNAAQEVAWLVDMGSLEAHVAVDEVDLAYVKPGQAVTVTVKTYPDLAIPGHVDRIAAAGRAQGDVVLFDVVVKLDRGDPRLRPGMSATALVEVQNARNVLAVPEEAVAEVNGETLVSRVVGDSLQPVRVELGVSDGSFVEVRSGLQEGDLVLATNYAVYRRLTGGQEAGAAGRQSSNPFFFRLSPGQTQGQRIRTEAPSRGDNRSR</sequence>
<evidence type="ECO:0000259" key="5">
    <source>
        <dbReference type="Pfam" id="PF25973"/>
    </source>
</evidence>
<evidence type="ECO:0000313" key="9">
    <source>
        <dbReference type="Proteomes" id="UP001332192"/>
    </source>
</evidence>
<feature type="domain" description="YknX-like beta-barrel" evidence="7">
    <location>
        <begin position="222"/>
        <end position="292"/>
    </location>
</feature>
<dbReference type="Gene3D" id="2.40.50.100">
    <property type="match status" value="1"/>
</dbReference>
<dbReference type="Pfam" id="PF25973">
    <property type="entry name" value="BSH_CzcB"/>
    <property type="match status" value="1"/>
</dbReference>
<dbReference type="Proteomes" id="UP001332192">
    <property type="component" value="Chromosome"/>
</dbReference>
<comment type="similarity">
    <text evidence="2">Belongs to the membrane fusion protein (MFP) (TC 8.A.1) family.</text>
</comment>
<dbReference type="InterPro" id="IPR058647">
    <property type="entry name" value="BSH_CzcB-like"/>
</dbReference>
<evidence type="ECO:0000256" key="1">
    <source>
        <dbReference type="ARBA" id="ARBA00004196"/>
    </source>
</evidence>
<evidence type="ECO:0000313" key="8">
    <source>
        <dbReference type="EMBL" id="WRP17504.1"/>
    </source>
</evidence>
<keyword evidence="3" id="KW-0175">Coiled coil</keyword>
<dbReference type="Pfam" id="PF25990">
    <property type="entry name" value="Beta-barrel_YknX"/>
    <property type="match status" value="1"/>
</dbReference>
<accession>A0ABZ1BXT1</accession>